<dbReference type="PANTHER" id="PTHR21716">
    <property type="entry name" value="TRANSMEMBRANE PROTEIN"/>
    <property type="match status" value="1"/>
</dbReference>
<keyword evidence="3" id="KW-0813">Transport</keyword>
<feature type="transmembrane region" description="Helical" evidence="9">
    <location>
        <begin position="352"/>
        <end position="378"/>
    </location>
</feature>
<reference evidence="10 11" key="1">
    <citation type="submission" date="2020-09" db="EMBL/GenBank/DDBJ databases">
        <title>Novel species in genus Gordonia.</title>
        <authorList>
            <person name="Zhang G."/>
        </authorList>
    </citation>
    <scope>NUCLEOTIDE SEQUENCE [LARGE SCALE GENOMIC DNA]</scope>
    <source>
        <strain evidence="10 11">ON-33</strain>
    </source>
</reference>
<evidence type="ECO:0000256" key="7">
    <source>
        <dbReference type="ARBA" id="ARBA00023136"/>
    </source>
</evidence>
<feature type="transmembrane region" description="Helical" evidence="9">
    <location>
        <begin position="130"/>
        <end position="148"/>
    </location>
</feature>
<organism evidence="10 11">
    <name type="scientific">Gordonia hankookensis</name>
    <dbReference type="NCBI Taxonomy" id="589403"/>
    <lineage>
        <taxon>Bacteria</taxon>
        <taxon>Bacillati</taxon>
        <taxon>Actinomycetota</taxon>
        <taxon>Actinomycetes</taxon>
        <taxon>Mycobacteriales</taxon>
        <taxon>Gordoniaceae</taxon>
        <taxon>Gordonia</taxon>
    </lineage>
</organism>
<evidence type="ECO:0000313" key="11">
    <source>
        <dbReference type="Proteomes" id="UP000602395"/>
    </source>
</evidence>
<feature type="transmembrane region" description="Helical" evidence="9">
    <location>
        <begin position="160"/>
        <end position="181"/>
    </location>
</feature>
<keyword evidence="7 9" id="KW-0472">Membrane</keyword>
<feature type="transmembrane region" description="Helical" evidence="9">
    <location>
        <begin position="398"/>
        <end position="425"/>
    </location>
</feature>
<dbReference type="InterPro" id="IPR002549">
    <property type="entry name" value="AI-2E-like"/>
</dbReference>
<evidence type="ECO:0000313" key="10">
    <source>
        <dbReference type="EMBL" id="MBD1319959.1"/>
    </source>
</evidence>
<evidence type="ECO:0000256" key="5">
    <source>
        <dbReference type="ARBA" id="ARBA00022692"/>
    </source>
</evidence>
<evidence type="ECO:0000256" key="1">
    <source>
        <dbReference type="ARBA" id="ARBA00004651"/>
    </source>
</evidence>
<keyword evidence="4" id="KW-1003">Cell membrane</keyword>
<comment type="similarity">
    <text evidence="2">Belongs to the autoinducer-2 exporter (AI-2E) (TC 2.A.86) family.</text>
</comment>
<evidence type="ECO:0000256" key="3">
    <source>
        <dbReference type="ARBA" id="ARBA00022448"/>
    </source>
</evidence>
<evidence type="ECO:0000256" key="6">
    <source>
        <dbReference type="ARBA" id="ARBA00022989"/>
    </source>
</evidence>
<feature type="compositionally biased region" description="Basic residues" evidence="8">
    <location>
        <begin position="18"/>
        <end position="28"/>
    </location>
</feature>
<feature type="region of interest" description="Disordered" evidence="8">
    <location>
        <begin position="447"/>
        <end position="501"/>
    </location>
</feature>
<evidence type="ECO:0000256" key="8">
    <source>
        <dbReference type="SAM" id="MobiDB-lite"/>
    </source>
</evidence>
<feature type="compositionally biased region" description="Low complexity" evidence="8">
    <location>
        <begin position="1"/>
        <end position="17"/>
    </location>
</feature>
<evidence type="ECO:0000256" key="9">
    <source>
        <dbReference type="SAM" id="Phobius"/>
    </source>
</evidence>
<evidence type="ECO:0000256" key="4">
    <source>
        <dbReference type="ARBA" id="ARBA00022475"/>
    </source>
</evidence>
<keyword evidence="6 9" id="KW-1133">Transmembrane helix</keyword>
<gene>
    <name evidence="10" type="ORF">IDF66_10205</name>
</gene>
<feature type="transmembrane region" description="Helical" evidence="9">
    <location>
        <begin position="250"/>
        <end position="275"/>
    </location>
</feature>
<name>A0ABR7WAY2_9ACTN</name>
<dbReference type="Pfam" id="PF01594">
    <property type="entry name" value="AI-2E_transport"/>
    <property type="match status" value="1"/>
</dbReference>
<dbReference type="Proteomes" id="UP000602395">
    <property type="component" value="Unassembled WGS sequence"/>
</dbReference>
<accession>A0ABR7WAY2</accession>
<feature type="transmembrane region" description="Helical" evidence="9">
    <location>
        <begin position="106"/>
        <end position="124"/>
    </location>
</feature>
<feature type="compositionally biased region" description="Basic and acidic residues" evidence="8">
    <location>
        <begin position="56"/>
        <end position="79"/>
    </location>
</feature>
<feature type="transmembrane region" description="Helical" evidence="9">
    <location>
        <begin position="287"/>
        <end position="310"/>
    </location>
</feature>
<dbReference type="EMBL" id="JACWMS010000002">
    <property type="protein sequence ID" value="MBD1319959.1"/>
    <property type="molecule type" value="Genomic_DNA"/>
</dbReference>
<keyword evidence="5 9" id="KW-0812">Transmembrane</keyword>
<dbReference type="PANTHER" id="PTHR21716:SF53">
    <property type="entry name" value="PERMEASE PERM-RELATED"/>
    <property type="match status" value="1"/>
</dbReference>
<comment type="subcellular location">
    <subcellularLocation>
        <location evidence="1">Cell membrane</location>
        <topology evidence="1">Multi-pass membrane protein</topology>
    </subcellularLocation>
</comment>
<feature type="compositionally biased region" description="Acidic residues" evidence="8">
    <location>
        <begin position="468"/>
        <end position="477"/>
    </location>
</feature>
<feature type="compositionally biased region" description="Basic and acidic residues" evidence="8">
    <location>
        <begin position="457"/>
        <end position="467"/>
    </location>
</feature>
<sequence length="501" mass="52989">MRTTSTARTATTTVSNTHRSHQKRRRGATRPASGLSVDIAHTISTARLAPVSDADTAGRARDDDARDRGAQVRADDGRGGRIGSPLNVAVVDREKVHPLVRAGAEWGWRLLVIAAVVYVLLMAFQEFEEVLVPVALAILGAAMLVPVVDWLDRHRVPRSLAVLITIVVALGLLSLVMTFVVQEFIRGFPELTKQITVTIDRSRDWLVDGPLKVDDDQVSNIGNDITDFLQHNQDKVTSGALATATTATEIVTGALLTVFLLIFFLYGGGQIWTFVTKLVPHETRGRVRAAGTAGFGTLVGYVRATVAVAFVDALGIGVGLAILGVPLALPLASLVFLGAFIPIVGALVTGTLAVVVALVTQGWIAAVISLAIVVGVMQVESHVLQPFLLGRSVRLHPVAVVLAIAAGIVSAGIVGGLLAVPLIAFGNTAVRHLAGSSVRARERIDGATGPLYTAEPDEPKWDRRAAVDEAESGEDDRPDQSGRSDTGDDVTSTEQTPRDDG</sequence>
<feature type="transmembrane region" description="Helical" evidence="9">
    <location>
        <begin position="316"/>
        <end position="340"/>
    </location>
</feature>
<comment type="caution">
    <text evidence="10">The sequence shown here is derived from an EMBL/GenBank/DDBJ whole genome shotgun (WGS) entry which is preliminary data.</text>
</comment>
<feature type="region of interest" description="Disordered" evidence="8">
    <location>
        <begin position="51"/>
        <end position="79"/>
    </location>
</feature>
<proteinExistence type="inferred from homology"/>
<protein>
    <submittedName>
        <fullName evidence="10">AI-2E family transporter</fullName>
    </submittedName>
</protein>
<keyword evidence="11" id="KW-1185">Reference proteome</keyword>
<evidence type="ECO:0000256" key="2">
    <source>
        <dbReference type="ARBA" id="ARBA00009773"/>
    </source>
</evidence>
<feature type="region of interest" description="Disordered" evidence="8">
    <location>
        <begin position="1"/>
        <end position="34"/>
    </location>
</feature>